<dbReference type="CDD" id="cd05931">
    <property type="entry name" value="FAAL"/>
    <property type="match status" value="1"/>
</dbReference>
<dbReference type="Pfam" id="PF00501">
    <property type="entry name" value="AMP-binding"/>
    <property type="match status" value="1"/>
</dbReference>
<evidence type="ECO:0000256" key="1">
    <source>
        <dbReference type="ARBA" id="ARBA00006432"/>
    </source>
</evidence>
<organism evidence="4 5">
    <name type="scientific">Neotabrizicola shimadae</name>
    <dbReference type="NCBI Taxonomy" id="2807096"/>
    <lineage>
        <taxon>Bacteria</taxon>
        <taxon>Pseudomonadati</taxon>
        <taxon>Pseudomonadota</taxon>
        <taxon>Alphaproteobacteria</taxon>
        <taxon>Rhodobacterales</taxon>
        <taxon>Paracoccaceae</taxon>
        <taxon>Neotabrizicola</taxon>
    </lineage>
</organism>
<dbReference type="EMBL" id="CP069370">
    <property type="protein sequence ID" value="QYZ70249.1"/>
    <property type="molecule type" value="Genomic_DNA"/>
</dbReference>
<dbReference type="KEGG" id="nsm:JO391_01540"/>
<dbReference type="SUPFAM" id="SSF56801">
    <property type="entry name" value="Acetyl-CoA synthetase-like"/>
    <property type="match status" value="1"/>
</dbReference>
<dbReference type="PANTHER" id="PTHR22754">
    <property type="entry name" value="DISCO-INTERACTING PROTEIN 2 DIP2 -RELATED"/>
    <property type="match status" value="1"/>
</dbReference>
<evidence type="ECO:0000313" key="4">
    <source>
        <dbReference type="EMBL" id="QYZ70249.1"/>
    </source>
</evidence>
<feature type="domain" description="AMP-dependent synthetase/ligase" evidence="3">
    <location>
        <begin position="19"/>
        <end position="391"/>
    </location>
</feature>
<dbReference type="Gene3D" id="3.30.300.30">
    <property type="match status" value="1"/>
</dbReference>
<gene>
    <name evidence="4" type="ORF">JO391_01540</name>
</gene>
<keyword evidence="2 4" id="KW-0436">Ligase</keyword>
<evidence type="ECO:0000259" key="3">
    <source>
        <dbReference type="Pfam" id="PF00501"/>
    </source>
</evidence>
<dbReference type="Gene3D" id="3.40.50.12780">
    <property type="entry name" value="N-terminal domain of ligase-like"/>
    <property type="match status" value="1"/>
</dbReference>
<dbReference type="GO" id="GO:0070566">
    <property type="term" value="F:adenylyltransferase activity"/>
    <property type="evidence" value="ECO:0007669"/>
    <property type="project" value="TreeGrafter"/>
</dbReference>
<dbReference type="InterPro" id="IPR042099">
    <property type="entry name" value="ANL_N_sf"/>
</dbReference>
<dbReference type="InterPro" id="IPR000873">
    <property type="entry name" value="AMP-dep_synth/lig_dom"/>
</dbReference>
<comment type="similarity">
    <text evidence="1">Belongs to the ATP-dependent AMP-binding enzyme family.</text>
</comment>
<evidence type="ECO:0000256" key="2">
    <source>
        <dbReference type="ARBA" id="ARBA00022598"/>
    </source>
</evidence>
<protein>
    <submittedName>
        <fullName evidence="4">Fatty acyl-AMP ligase</fullName>
    </submittedName>
</protein>
<proteinExistence type="inferred from homology"/>
<name>A0A8G0ZTP8_9RHOB</name>
<dbReference type="InterPro" id="IPR045851">
    <property type="entry name" value="AMP-bd_C_sf"/>
</dbReference>
<sequence length="550" mass="57779">MTDPRHPRSFDTIVDLVAWRGAGQGDRPALSFLDRGEEITAQDSYVTLLTQARSVAAGLRAAGLTGRPVLLCLPSGLDFVRCFLGCLLAQVVVAPAPGLETRRGLDRVVSMAGDFRPAAVIAPDRAPPAALAAALPPGCLHLAAADLLAGPPAADLPSPGADDIAFVQYTSGSLGTPRGVVVTHRNIMANQAMIATGFGHDESLVGVNWLPLHHDMGLCGSILQTLYIGGQCHVMSPLSFLQRPLRWLRAMDSLAGTTSGGPNFGFELCLRQVNLDEAQRLDLSRWRVAFCGAEPIRPQVLRDFAARFAPAGFDPSALHPCYGLAEATLFVTSGAPGTGMHSRMLSTESVSCGRPVGEGRVRILAPDGTSAPEGTNGEVVIGGPHVSPGFWDGATAAARPDPAREVELERSRYLRTGDIGTLVGGDLHILGRSRDMIILRGTKIHAEDVEATVMAGSAGDVTAAAAFALTDDTGDRLAVVCETALPAIPAELRRHLSGRIGETHGILPQPLVFVRAGAIPRSANGKLRRSACREALLANRLGSPKPETPA</sequence>
<reference evidence="4" key="1">
    <citation type="submission" date="2021-02" db="EMBL/GenBank/DDBJ databases">
        <title>Rhodobacter shimadae sp. nov., an aerobic anoxygenic phototrophic bacterium isolated from a hot spring.</title>
        <authorList>
            <person name="Muramatsu S."/>
            <person name="Haruta S."/>
            <person name="Hirose S."/>
            <person name="Hanada S."/>
        </authorList>
    </citation>
    <scope>NUCLEOTIDE SEQUENCE</scope>
    <source>
        <strain evidence="4">N10</strain>
    </source>
</reference>
<dbReference type="AlphaFoldDB" id="A0A8G0ZTP8"/>
<dbReference type="GO" id="GO:0006633">
    <property type="term" value="P:fatty acid biosynthetic process"/>
    <property type="evidence" value="ECO:0007669"/>
    <property type="project" value="TreeGrafter"/>
</dbReference>
<dbReference type="GO" id="GO:0016874">
    <property type="term" value="F:ligase activity"/>
    <property type="evidence" value="ECO:0007669"/>
    <property type="project" value="UniProtKB-KW"/>
</dbReference>
<dbReference type="RefSeq" id="WP_220662465.1">
    <property type="nucleotide sequence ID" value="NZ_CP069370.1"/>
</dbReference>
<dbReference type="InterPro" id="IPR040097">
    <property type="entry name" value="FAAL/FAAC"/>
</dbReference>
<dbReference type="Proteomes" id="UP000826300">
    <property type="component" value="Chromosome"/>
</dbReference>
<dbReference type="GO" id="GO:0005886">
    <property type="term" value="C:plasma membrane"/>
    <property type="evidence" value="ECO:0007669"/>
    <property type="project" value="TreeGrafter"/>
</dbReference>
<accession>A0A8G0ZTP8</accession>
<dbReference type="PANTHER" id="PTHR22754:SF32">
    <property type="entry name" value="DISCO-INTERACTING PROTEIN 2"/>
    <property type="match status" value="1"/>
</dbReference>
<keyword evidence="5" id="KW-1185">Reference proteome</keyword>
<evidence type="ECO:0000313" key="5">
    <source>
        <dbReference type="Proteomes" id="UP000826300"/>
    </source>
</evidence>